<reference evidence="2" key="1">
    <citation type="submission" date="2015-02" db="EMBL/GenBank/DDBJ databases">
        <title>A novel member of the family Ruminococcaceae isolated from human feces.</title>
        <authorList>
            <person name="Shkoporov A.N."/>
            <person name="Chaplin A.V."/>
            <person name="Motuzova O.V."/>
            <person name="Kafarskaia L.I."/>
            <person name="Khokhlova E.V."/>
            <person name="Efimov B.A."/>
        </authorList>
    </citation>
    <scope>NUCLEOTIDE SEQUENCE [LARGE SCALE GENOMIC DNA]</scope>
    <source>
        <strain evidence="2">585-1</strain>
    </source>
</reference>
<dbReference type="RefSeq" id="WP_050006275.1">
    <property type="nucleotide sequence ID" value="NZ_CAUEXJ010000040.1"/>
</dbReference>
<dbReference type="Proteomes" id="UP000032483">
    <property type="component" value="Unassembled WGS sequence"/>
</dbReference>
<dbReference type="InterPro" id="IPR029002">
    <property type="entry name" value="PLPC/GPLD1"/>
</dbReference>
<dbReference type="Pfam" id="PF00882">
    <property type="entry name" value="Zn_dep_PLPC"/>
    <property type="match status" value="1"/>
</dbReference>
<dbReference type="AlphaFoldDB" id="A0A0D8IWC3"/>
<name>A0A0D8IWC3_9FIRM</name>
<evidence type="ECO:0000313" key="2">
    <source>
        <dbReference type="EMBL" id="KJF38774.1"/>
    </source>
</evidence>
<evidence type="ECO:0000313" key="3">
    <source>
        <dbReference type="Proteomes" id="UP000032483"/>
    </source>
</evidence>
<organism evidence="2 3">
    <name type="scientific">Ruthenibacterium lactatiformans</name>
    <dbReference type="NCBI Taxonomy" id="1550024"/>
    <lineage>
        <taxon>Bacteria</taxon>
        <taxon>Bacillati</taxon>
        <taxon>Bacillota</taxon>
        <taxon>Clostridia</taxon>
        <taxon>Eubacteriales</taxon>
        <taxon>Oscillospiraceae</taxon>
        <taxon>Ruthenibacterium</taxon>
    </lineage>
</organism>
<sequence>MPEAYTHIRIARAALAQSGEHAPSTAAYEMGANGPDPLFAYRVLSAKRPWPLPELGGRMHDEQCGRFLRTMIFAASTPAQRSYALGFLAHYAADSVMHPYVAFQCGPQGQFNIPEGHGFCEVAMDSMFHEQDCGSPAVPAGTAAPGLPPQELAEVTQMLHDAVAQVYRMDIPHEALADSFHDFHALHRLFLSPYGGKRALVWAAERLVLHKPGYGLSHMTPARRPADGFAEHWENPYTHAQMDAGPEALCGESARLAAGYLKAAAAYWEGRSTKEALAAAVGDRSYSTGLLSEPAPAGV</sequence>
<protein>
    <recommendedName>
        <fullName evidence="1">Phospholipase C/D domain-containing protein</fullName>
    </recommendedName>
</protein>
<accession>A0A0D8IWC3</accession>
<keyword evidence="3" id="KW-1185">Reference proteome</keyword>
<comment type="caution">
    <text evidence="2">The sequence shown here is derived from an EMBL/GenBank/DDBJ whole genome shotgun (WGS) entry which is preliminary data.</text>
</comment>
<gene>
    <name evidence="2" type="ORF">TQ39_16080</name>
</gene>
<feature type="domain" description="Phospholipase C/D" evidence="1">
    <location>
        <begin position="6"/>
        <end position="130"/>
    </location>
</feature>
<dbReference type="EMBL" id="JXXK01000031">
    <property type="protein sequence ID" value="KJF38774.1"/>
    <property type="molecule type" value="Genomic_DNA"/>
</dbReference>
<proteinExistence type="predicted"/>
<dbReference type="GeneID" id="42858075"/>
<evidence type="ECO:0000259" key="1">
    <source>
        <dbReference type="Pfam" id="PF00882"/>
    </source>
</evidence>